<name>A0A0G0WJQ1_9BACT</name>
<evidence type="ECO:0000313" key="1">
    <source>
        <dbReference type="EMBL" id="KKS12267.1"/>
    </source>
</evidence>
<reference evidence="1 2" key="1">
    <citation type="journal article" date="2015" name="Nature">
        <title>rRNA introns, odd ribosomes, and small enigmatic genomes across a large radiation of phyla.</title>
        <authorList>
            <person name="Brown C.T."/>
            <person name="Hug L.A."/>
            <person name="Thomas B.C."/>
            <person name="Sharon I."/>
            <person name="Castelle C.J."/>
            <person name="Singh A."/>
            <person name="Wilkins M.J."/>
            <person name="Williams K.H."/>
            <person name="Banfield J.F."/>
        </authorList>
    </citation>
    <scope>NUCLEOTIDE SEQUENCE [LARGE SCALE GENOMIC DNA]</scope>
</reference>
<evidence type="ECO:0008006" key="3">
    <source>
        <dbReference type="Google" id="ProtNLM"/>
    </source>
</evidence>
<dbReference type="SUPFAM" id="SSF51126">
    <property type="entry name" value="Pectin lyase-like"/>
    <property type="match status" value="1"/>
</dbReference>
<dbReference type="Proteomes" id="UP000034753">
    <property type="component" value="Unassembled WGS sequence"/>
</dbReference>
<dbReference type="InterPro" id="IPR011050">
    <property type="entry name" value="Pectin_lyase_fold/virulence"/>
</dbReference>
<protein>
    <recommendedName>
        <fullName evidence="3">Right handed beta helix domain-containing protein</fullName>
    </recommendedName>
</protein>
<dbReference type="AlphaFoldDB" id="A0A0G0WJQ1"/>
<organism evidence="1 2">
    <name type="scientific">Candidatus Daviesbacteria bacterium GW2011_GWB1_41_5</name>
    <dbReference type="NCBI Taxonomy" id="1618429"/>
    <lineage>
        <taxon>Bacteria</taxon>
        <taxon>Candidatus Daviesiibacteriota</taxon>
    </lineage>
</organism>
<accession>A0A0G0WJQ1</accession>
<proteinExistence type="predicted"/>
<comment type="caution">
    <text evidence="1">The sequence shown here is derived from an EMBL/GenBank/DDBJ whole genome shotgun (WGS) entry which is preliminary data.</text>
</comment>
<dbReference type="EMBL" id="LCBN01000055">
    <property type="protein sequence ID" value="KKS12267.1"/>
    <property type="molecule type" value="Genomic_DNA"/>
</dbReference>
<sequence length="348" mass="38683">MWIFVAYFVPQILPEAKVSNRQKSGIIFRNESWSGEITITGDIWAMPGTRVNIIPGTKISVRRLGDIFNLDWLPWHLKQGMNTEEEWMGVKNGEFFWDEQNKISLYFAKVYALGMKEQPIIIEAENATEETKVEFNVISIKEGIVSFGKLSNYRKMSLGNKVTVRDSRLSNTGECSLCADRTSPTIYNNIFESAVRAYITVDGGSPKISNNLFTVSKGKGVIVDPERFGAPLIYYNNFEMPGSVALEFTGGGEEIGGTVILNSFSGGSIIEIPCDSKVQIAQNSIVGVLRFAHSGNCVGSLILGANFWQTTDKEAIFREKIVDKEKRFEVLIPAILSTPPADIGRLKE</sequence>
<gene>
    <name evidence="1" type="ORF">UU67_C0055G0002</name>
</gene>
<evidence type="ECO:0000313" key="2">
    <source>
        <dbReference type="Proteomes" id="UP000034753"/>
    </source>
</evidence>